<dbReference type="PROSITE" id="PS51340">
    <property type="entry name" value="MOSC"/>
    <property type="match status" value="1"/>
</dbReference>
<dbReference type="GO" id="GO:0003824">
    <property type="term" value="F:catalytic activity"/>
    <property type="evidence" value="ECO:0007669"/>
    <property type="project" value="InterPro"/>
</dbReference>
<keyword evidence="4" id="KW-1185">Reference proteome</keyword>
<dbReference type="Pfam" id="PF03473">
    <property type="entry name" value="MOSC"/>
    <property type="match status" value="1"/>
</dbReference>
<evidence type="ECO:0000313" key="3">
    <source>
        <dbReference type="EMBL" id="SFR41613.1"/>
    </source>
</evidence>
<dbReference type="InterPro" id="IPR052716">
    <property type="entry name" value="MOSC_domain"/>
</dbReference>
<dbReference type="AlphaFoldDB" id="A0A1I6GHA0"/>
<dbReference type="Gene3D" id="2.40.33.20">
    <property type="entry name" value="PK beta-barrel domain-like"/>
    <property type="match status" value="1"/>
</dbReference>
<dbReference type="PANTHER" id="PTHR36930">
    <property type="entry name" value="METAL-SULFUR CLUSTER BIOSYNTHESIS PROTEINS YUAD-RELATED"/>
    <property type="match status" value="1"/>
</dbReference>
<dbReference type="InterPro" id="IPR011037">
    <property type="entry name" value="Pyrv_Knase-like_insert_dom_sf"/>
</dbReference>
<feature type="compositionally biased region" description="Basic and acidic residues" evidence="1">
    <location>
        <begin position="1"/>
        <end position="13"/>
    </location>
</feature>
<reference evidence="4" key="1">
    <citation type="submission" date="2016-10" db="EMBL/GenBank/DDBJ databases">
        <authorList>
            <person name="Varghese N."/>
            <person name="Submissions S."/>
        </authorList>
    </citation>
    <scope>NUCLEOTIDE SEQUENCE [LARGE SCALE GENOMIC DNA]</scope>
    <source>
        <strain evidence="4">CGMCC 1.8711</strain>
    </source>
</reference>
<dbReference type="STRING" id="555875.SAMN04488124_1048"/>
<name>A0A1I6GHA0_9EURY</name>
<proteinExistence type="predicted"/>
<dbReference type="PANTHER" id="PTHR36930:SF1">
    <property type="entry name" value="MOSC DOMAIN-CONTAINING PROTEIN"/>
    <property type="match status" value="1"/>
</dbReference>
<accession>A0A1I6GHA0</accession>
<dbReference type="Proteomes" id="UP000243250">
    <property type="component" value="Unassembled WGS sequence"/>
</dbReference>
<dbReference type="OrthoDB" id="68158at2157"/>
<protein>
    <submittedName>
        <fullName evidence="3">MOSC domain-containing protein</fullName>
    </submittedName>
</protein>
<dbReference type="EMBL" id="FOYS01000002">
    <property type="protein sequence ID" value="SFR41613.1"/>
    <property type="molecule type" value="Genomic_DNA"/>
</dbReference>
<feature type="domain" description="MOSC" evidence="2">
    <location>
        <begin position="26"/>
        <end position="162"/>
    </location>
</feature>
<feature type="region of interest" description="Disordered" evidence="1">
    <location>
        <begin position="1"/>
        <end position="21"/>
    </location>
</feature>
<gene>
    <name evidence="3" type="ORF">SAMN04488124_1048</name>
</gene>
<dbReference type="GO" id="GO:0030151">
    <property type="term" value="F:molybdenum ion binding"/>
    <property type="evidence" value="ECO:0007669"/>
    <property type="project" value="InterPro"/>
</dbReference>
<dbReference type="RefSeq" id="WP_089877531.1">
    <property type="nucleotide sequence ID" value="NZ_FOYS01000002.1"/>
</dbReference>
<dbReference type="SUPFAM" id="SSF50800">
    <property type="entry name" value="PK beta-barrel domain-like"/>
    <property type="match status" value="1"/>
</dbReference>
<dbReference type="GO" id="GO:0030170">
    <property type="term" value="F:pyridoxal phosphate binding"/>
    <property type="evidence" value="ECO:0007669"/>
    <property type="project" value="InterPro"/>
</dbReference>
<evidence type="ECO:0000259" key="2">
    <source>
        <dbReference type="PROSITE" id="PS51340"/>
    </source>
</evidence>
<evidence type="ECO:0000256" key="1">
    <source>
        <dbReference type="SAM" id="MobiDB-lite"/>
    </source>
</evidence>
<dbReference type="InterPro" id="IPR005302">
    <property type="entry name" value="MoCF_Sase_C"/>
</dbReference>
<evidence type="ECO:0000313" key="4">
    <source>
        <dbReference type="Proteomes" id="UP000243250"/>
    </source>
</evidence>
<organism evidence="3 4">
    <name type="scientific">Halogeometricum limi</name>
    <dbReference type="NCBI Taxonomy" id="555875"/>
    <lineage>
        <taxon>Archaea</taxon>
        <taxon>Methanobacteriati</taxon>
        <taxon>Methanobacteriota</taxon>
        <taxon>Stenosarchaea group</taxon>
        <taxon>Halobacteria</taxon>
        <taxon>Halobacteriales</taxon>
        <taxon>Haloferacaceae</taxon>
        <taxon>Halogeometricum</taxon>
    </lineage>
</organism>
<sequence length="184" mass="19860">MAGDDAGEREPLGRVEALWTSPEDGAPMVSHESIEAVDGGLRGDRYLLGTGYYSPYDVCEVTFVDAGALEAILEETGIDLTDGRHRRNVVVRGVDLHDLLKTTFRVGEVTFRGTRPRPPCAHVERVAGEDGVARALGRKRGGICANVVDGGTIRVGDELELLEADPRTVGKSIADRLRETFGDD</sequence>